<sequence>MHSLLFTLSALLALAAVHAAPGSQPSNVPTCTFSCPPVDQLGFAVGAHSNDGTNLFCSYPAVAGEDANDFFCKYSETTGALTQDHDAGLCAATATSSCITRRSAVPRAPAPPMAAPVARAPTPEEVKRRASLKRRKPVPVEA</sequence>
<protein>
    <submittedName>
        <fullName evidence="3">Predicted protein</fullName>
    </submittedName>
</protein>
<keyword evidence="4" id="KW-1185">Reference proteome</keyword>
<feature type="signal peptide" evidence="2">
    <location>
        <begin position="1"/>
        <end position="19"/>
    </location>
</feature>
<gene>
    <name evidence="3" type="ORF">LACBIDRAFT_295587</name>
</gene>
<name>B0DVC4_LACBS</name>
<proteinExistence type="predicted"/>
<reference evidence="3 4" key="1">
    <citation type="journal article" date="2008" name="Nature">
        <title>The genome of Laccaria bicolor provides insights into mycorrhizal symbiosis.</title>
        <authorList>
            <person name="Martin F."/>
            <person name="Aerts A."/>
            <person name="Ahren D."/>
            <person name="Brun A."/>
            <person name="Danchin E.G.J."/>
            <person name="Duchaussoy F."/>
            <person name="Gibon J."/>
            <person name="Kohler A."/>
            <person name="Lindquist E."/>
            <person name="Pereda V."/>
            <person name="Salamov A."/>
            <person name="Shapiro H.J."/>
            <person name="Wuyts J."/>
            <person name="Blaudez D."/>
            <person name="Buee M."/>
            <person name="Brokstein P."/>
            <person name="Canbaeck B."/>
            <person name="Cohen D."/>
            <person name="Courty P.E."/>
            <person name="Coutinho P.M."/>
            <person name="Delaruelle C."/>
            <person name="Detter J.C."/>
            <person name="Deveau A."/>
            <person name="DiFazio S."/>
            <person name="Duplessis S."/>
            <person name="Fraissinet-Tachet L."/>
            <person name="Lucic E."/>
            <person name="Frey-Klett P."/>
            <person name="Fourrey C."/>
            <person name="Feussner I."/>
            <person name="Gay G."/>
            <person name="Grimwood J."/>
            <person name="Hoegger P.J."/>
            <person name="Jain P."/>
            <person name="Kilaru S."/>
            <person name="Labbe J."/>
            <person name="Lin Y.C."/>
            <person name="Legue V."/>
            <person name="Le Tacon F."/>
            <person name="Marmeisse R."/>
            <person name="Melayah D."/>
            <person name="Montanini B."/>
            <person name="Muratet M."/>
            <person name="Nehls U."/>
            <person name="Niculita-Hirzel H."/>
            <person name="Oudot-Le Secq M.P."/>
            <person name="Peter M."/>
            <person name="Quesneville H."/>
            <person name="Rajashekar B."/>
            <person name="Reich M."/>
            <person name="Rouhier N."/>
            <person name="Schmutz J."/>
            <person name="Yin T."/>
            <person name="Chalot M."/>
            <person name="Henrissat B."/>
            <person name="Kuees U."/>
            <person name="Lucas S."/>
            <person name="Van de Peer Y."/>
            <person name="Podila G.K."/>
            <person name="Polle A."/>
            <person name="Pukkila P.J."/>
            <person name="Richardson P.M."/>
            <person name="Rouze P."/>
            <person name="Sanders I.R."/>
            <person name="Stajich J.E."/>
            <person name="Tunlid A."/>
            <person name="Tuskan G."/>
            <person name="Grigoriev I.V."/>
        </authorList>
    </citation>
    <scope>NUCLEOTIDE SEQUENCE [LARGE SCALE GENOMIC DNA]</scope>
    <source>
        <strain evidence="4">S238N-H82 / ATCC MYA-4686</strain>
    </source>
</reference>
<dbReference type="HOGENOM" id="CLU_150162_0_0_1"/>
<feature type="region of interest" description="Disordered" evidence="1">
    <location>
        <begin position="103"/>
        <end position="142"/>
    </location>
</feature>
<dbReference type="Proteomes" id="UP000001194">
    <property type="component" value="Unassembled WGS sequence"/>
</dbReference>
<dbReference type="GeneID" id="6083493"/>
<keyword evidence="2" id="KW-0732">Signal</keyword>
<evidence type="ECO:0000313" key="3">
    <source>
        <dbReference type="EMBL" id="EDR01552.1"/>
    </source>
</evidence>
<feature type="chain" id="PRO_5002749504" evidence="2">
    <location>
        <begin position="20"/>
        <end position="142"/>
    </location>
</feature>
<feature type="compositionally biased region" description="Basic residues" evidence="1">
    <location>
        <begin position="129"/>
        <end position="142"/>
    </location>
</feature>
<dbReference type="AlphaFoldDB" id="B0DVC4"/>
<dbReference type="EMBL" id="DS547138">
    <property type="protein sequence ID" value="EDR01552.1"/>
    <property type="molecule type" value="Genomic_DNA"/>
</dbReference>
<dbReference type="RefSeq" id="XP_001887904.1">
    <property type="nucleotide sequence ID" value="XM_001887869.1"/>
</dbReference>
<dbReference type="KEGG" id="lbc:LACBIDRAFT_295587"/>
<dbReference type="OrthoDB" id="3262731at2759"/>
<evidence type="ECO:0000313" key="4">
    <source>
        <dbReference type="Proteomes" id="UP000001194"/>
    </source>
</evidence>
<organism evidence="4">
    <name type="scientific">Laccaria bicolor (strain S238N-H82 / ATCC MYA-4686)</name>
    <name type="common">Bicoloured deceiver</name>
    <name type="synonym">Laccaria laccata var. bicolor</name>
    <dbReference type="NCBI Taxonomy" id="486041"/>
    <lineage>
        <taxon>Eukaryota</taxon>
        <taxon>Fungi</taxon>
        <taxon>Dikarya</taxon>
        <taxon>Basidiomycota</taxon>
        <taxon>Agaricomycotina</taxon>
        <taxon>Agaricomycetes</taxon>
        <taxon>Agaricomycetidae</taxon>
        <taxon>Agaricales</taxon>
        <taxon>Agaricineae</taxon>
        <taxon>Hydnangiaceae</taxon>
        <taxon>Laccaria</taxon>
    </lineage>
</organism>
<evidence type="ECO:0000256" key="1">
    <source>
        <dbReference type="SAM" id="MobiDB-lite"/>
    </source>
</evidence>
<evidence type="ECO:0000256" key="2">
    <source>
        <dbReference type="SAM" id="SignalP"/>
    </source>
</evidence>
<accession>B0DVC4</accession>
<dbReference type="InParanoid" id="B0DVC4"/>